<dbReference type="InterPro" id="IPR002156">
    <property type="entry name" value="RNaseH_domain"/>
</dbReference>
<sequence>MEVIWAEREAFNKGIKLAARLKVDRLILESDSAKLVNTVNKRTQDITIMGQRIKQDWELFTLQFTRVK</sequence>
<dbReference type="Proteomes" id="UP000325315">
    <property type="component" value="Unassembled WGS sequence"/>
</dbReference>
<evidence type="ECO:0000259" key="1">
    <source>
        <dbReference type="Pfam" id="PF13456"/>
    </source>
</evidence>
<dbReference type="Pfam" id="PF13456">
    <property type="entry name" value="RVT_3"/>
    <property type="match status" value="1"/>
</dbReference>
<organism evidence="2 3">
    <name type="scientific">Gossypium australe</name>
    <dbReference type="NCBI Taxonomy" id="47621"/>
    <lineage>
        <taxon>Eukaryota</taxon>
        <taxon>Viridiplantae</taxon>
        <taxon>Streptophyta</taxon>
        <taxon>Embryophyta</taxon>
        <taxon>Tracheophyta</taxon>
        <taxon>Spermatophyta</taxon>
        <taxon>Magnoliopsida</taxon>
        <taxon>eudicotyledons</taxon>
        <taxon>Gunneridae</taxon>
        <taxon>Pentapetalae</taxon>
        <taxon>rosids</taxon>
        <taxon>malvids</taxon>
        <taxon>Malvales</taxon>
        <taxon>Malvaceae</taxon>
        <taxon>Malvoideae</taxon>
        <taxon>Gossypium</taxon>
    </lineage>
</organism>
<reference evidence="3" key="1">
    <citation type="journal article" date="2019" name="Plant Biotechnol. J.">
        <title>Genome sequencing of the Australian wild diploid species Gossypium australe highlights disease resistance and delayed gland morphogenesis.</title>
        <authorList>
            <person name="Cai Y."/>
            <person name="Cai X."/>
            <person name="Wang Q."/>
            <person name="Wang P."/>
            <person name="Zhang Y."/>
            <person name="Cai C."/>
            <person name="Xu Y."/>
            <person name="Wang K."/>
            <person name="Zhou Z."/>
            <person name="Wang C."/>
            <person name="Geng S."/>
            <person name="Li B."/>
            <person name="Dong Q."/>
            <person name="Hou Y."/>
            <person name="Wang H."/>
            <person name="Ai P."/>
            <person name="Liu Z."/>
            <person name="Yi F."/>
            <person name="Sun M."/>
            <person name="An G."/>
            <person name="Cheng J."/>
            <person name="Zhang Y."/>
            <person name="Shi Q."/>
            <person name="Xie Y."/>
            <person name="Shi X."/>
            <person name="Chang Y."/>
            <person name="Huang F."/>
            <person name="Chen Y."/>
            <person name="Hong S."/>
            <person name="Mi L."/>
            <person name="Sun Q."/>
            <person name="Zhang L."/>
            <person name="Zhou B."/>
            <person name="Peng R."/>
            <person name="Zhang X."/>
            <person name="Liu F."/>
        </authorList>
    </citation>
    <scope>NUCLEOTIDE SEQUENCE [LARGE SCALE GENOMIC DNA]</scope>
    <source>
        <strain evidence="3">cv. PA1801</strain>
    </source>
</reference>
<proteinExistence type="predicted"/>
<protein>
    <recommendedName>
        <fullName evidence="1">RNase H type-1 domain-containing protein</fullName>
    </recommendedName>
</protein>
<dbReference type="GO" id="GO:0004523">
    <property type="term" value="F:RNA-DNA hybrid ribonuclease activity"/>
    <property type="evidence" value="ECO:0007669"/>
    <property type="project" value="InterPro"/>
</dbReference>
<accession>A0A5B6UX24</accession>
<gene>
    <name evidence="2" type="ORF">EPI10_028388</name>
</gene>
<dbReference type="EMBL" id="SMMG02000009">
    <property type="protein sequence ID" value="KAA3461848.1"/>
    <property type="molecule type" value="Genomic_DNA"/>
</dbReference>
<name>A0A5B6UX24_9ROSI</name>
<dbReference type="GO" id="GO:0003676">
    <property type="term" value="F:nucleic acid binding"/>
    <property type="evidence" value="ECO:0007669"/>
    <property type="project" value="InterPro"/>
</dbReference>
<evidence type="ECO:0000313" key="3">
    <source>
        <dbReference type="Proteomes" id="UP000325315"/>
    </source>
</evidence>
<dbReference type="OrthoDB" id="947756at2759"/>
<dbReference type="AlphaFoldDB" id="A0A5B6UX24"/>
<evidence type="ECO:0000313" key="2">
    <source>
        <dbReference type="EMBL" id="KAA3461848.1"/>
    </source>
</evidence>
<keyword evidence="3" id="KW-1185">Reference proteome</keyword>
<comment type="caution">
    <text evidence="2">The sequence shown here is derived from an EMBL/GenBank/DDBJ whole genome shotgun (WGS) entry which is preliminary data.</text>
</comment>
<feature type="domain" description="RNase H type-1" evidence="1">
    <location>
        <begin position="5"/>
        <end position="67"/>
    </location>
</feature>